<comment type="caution">
    <text evidence="2">The sequence shown here is derived from an EMBL/GenBank/DDBJ whole genome shotgun (WGS) entry which is preliminary data.</text>
</comment>
<dbReference type="Proteomes" id="UP001482620">
    <property type="component" value="Unassembled WGS sequence"/>
</dbReference>
<feature type="transmembrane region" description="Helical" evidence="1">
    <location>
        <begin position="88"/>
        <end position="111"/>
    </location>
</feature>
<keyword evidence="1" id="KW-0812">Transmembrane</keyword>
<proteinExistence type="predicted"/>
<evidence type="ECO:0000256" key="1">
    <source>
        <dbReference type="SAM" id="Phobius"/>
    </source>
</evidence>
<keyword evidence="1" id="KW-1133">Transmembrane helix</keyword>
<protein>
    <submittedName>
        <fullName evidence="2">Uncharacterized protein</fullName>
    </submittedName>
</protein>
<accession>A0ABV0VHS2</accession>
<keyword evidence="1" id="KW-0472">Membrane</keyword>
<evidence type="ECO:0000313" key="3">
    <source>
        <dbReference type="Proteomes" id="UP001482620"/>
    </source>
</evidence>
<keyword evidence="3" id="KW-1185">Reference proteome</keyword>
<reference evidence="2 3" key="1">
    <citation type="submission" date="2021-06" db="EMBL/GenBank/DDBJ databases">
        <authorList>
            <person name="Palmer J.M."/>
        </authorList>
    </citation>
    <scope>NUCLEOTIDE SEQUENCE [LARGE SCALE GENOMIC DNA]</scope>
    <source>
        <strain evidence="3">if_2019</strain>
        <tissue evidence="2">Muscle</tissue>
    </source>
</reference>
<name>A0ABV0VHS2_9TELE</name>
<evidence type="ECO:0000313" key="2">
    <source>
        <dbReference type="EMBL" id="MEQ2256736.1"/>
    </source>
</evidence>
<dbReference type="EMBL" id="JAHRIQ010107799">
    <property type="protein sequence ID" value="MEQ2256736.1"/>
    <property type="molecule type" value="Genomic_DNA"/>
</dbReference>
<gene>
    <name evidence="2" type="ORF">ILYODFUR_027136</name>
</gene>
<sequence length="115" mass="12471">MQQLNSATTWGSLTGLGGLTPQYLAVRVAAATSPSSIITSSSSITPYCSPVASAATVSAPTRMIIPKYPASCCPLLSSSFLSYNSPELFLTFIFFLLEFRPIKAFCLIIFYEQWL</sequence>
<organism evidence="2 3">
    <name type="scientific">Ilyodon furcidens</name>
    <name type="common">goldbreast splitfin</name>
    <dbReference type="NCBI Taxonomy" id="33524"/>
    <lineage>
        <taxon>Eukaryota</taxon>
        <taxon>Metazoa</taxon>
        <taxon>Chordata</taxon>
        <taxon>Craniata</taxon>
        <taxon>Vertebrata</taxon>
        <taxon>Euteleostomi</taxon>
        <taxon>Actinopterygii</taxon>
        <taxon>Neopterygii</taxon>
        <taxon>Teleostei</taxon>
        <taxon>Neoteleostei</taxon>
        <taxon>Acanthomorphata</taxon>
        <taxon>Ovalentaria</taxon>
        <taxon>Atherinomorphae</taxon>
        <taxon>Cyprinodontiformes</taxon>
        <taxon>Goodeidae</taxon>
        <taxon>Ilyodon</taxon>
    </lineage>
</organism>